<name>A0A8H8R0C8_9HELO</name>
<dbReference type="GeneID" id="41986504"/>
<gene>
    <name evidence="2" type="ORF">LHYA1_G006306</name>
</gene>
<evidence type="ECO:0000259" key="1">
    <source>
        <dbReference type="PROSITE" id="PS50097"/>
    </source>
</evidence>
<dbReference type="PANTHER" id="PTHR47843">
    <property type="entry name" value="BTB DOMAIN-CONTAINING PROTEIN-RELATED"/>
    <property type="match status" value="1"/>
</dbReference>
<proteinExistence type="predicted"/>
<dbReference type="EMBL" id="QGMH01000125">
    <property type="protein sequence ID" value="TVY24589.1"/>
    <property type="molecule type" value="Genomic_DNA"/>
</dbReference>
<accession>A0A8H8R0C8</accession>
<dbReference type="CDD" id="cd18186">
    <property type="entry name" value="BTB_POZ_ZBTB_KLHL-like"/>
    <property type="match status" value="1"/>
</dbReference>
<keyword evidence="3" id="KW-1185">Reference proteome</keyword>
<evidence type="ECO:0000313" key="3">
    <source>
        <dbReference type="Proteomes" id="UP000431533"/>
    </source>
</evidence>
<evidence type="ECO:0000313" key="2">
    <source>
        <dbReference type="EMBL" id="TVY24589.1"/>
    </source>
</evidence>
<dbReference type="InterPro" id="IPR011333">
    <property type="entry name" value="SKP1/BTB/POZ_sf"/>
</dbReference>
<comment type="caution">
    <text evidence="2">The sequence shown here is derived from an EMBL/GenBank/DDBJ whole genome shotgun (WGS) entry which is preliminary data.</text>
</comment>
<dbReference type="PANTHER" id="PTHR47843:SF5">
    <property type="entry name" value="BTB_POZ DOMAIN PROTEIN"/>
    <property type="match status" value="1"/>
</dbReference>
<dbReference type="SUPFAM" id="SSF54695">
    <property type="entry name" value="POZ domain"/>
    <property type="match status" value="1"/>
</dbReference>
<dbReference type="Gene3D" id="3.30.710.10">
    <property type="entry name" value="Potassium Channel Kv1.1, Chain A"/>
    <property type="match status" value="1"/>
</dbReference>
<dbReference type="PROSITE" id="PS50097">
    <property type="entry name" value="BTB"/>
    <property type="match status" value="1"/>
</dbReference>
<organism evidence="2 3">
    <name type="scientific">Lachnellula hyalina</name>
    <dbReference type="NCBI Taxonomy" id="1316788"/>
    <lineage>
        <taxon>Eukaryota</taxon>
        <taxon>Fungi</taxon>
        <taxon>Dikarya</taxon>
        <taxon>Ascomycota</taxon>
        <taxon>Pezizomycotina</taxon>
        <taxon>Leotiomycetes</taxon>
        <taxon>Helotiales</taxon>
        <taxon>Lachnaceae</taxon>
        <taxon>Lachnellula</taxon>
    </lineage>
</organism>
<reference evidence="2 3" key="1">
    <citation type="submission" date="2018-05" db="EMBL/GenBank/DDBJ databases">
        <title>Genome sequencing and assembly of the regulated plant pathogen Lachnellula willkommii and related sister species for the development of diagnostic species identification markers.</title>
        <authorList>
            <person name="Giroux E."/>
            <person name="Bilodeau G."/>
        </authorList>
    </citation>
    <scope>NUCLEOTIDE SEQUENCE [LARGE SCALE GENOMIC DNA]</scope>
    <source>
        <strain evidence="2 3">CBS 185.66</strain>
    </source>
</reference>
<dbReference type="Pfam" id="PF00651">
    <property type="entry name" value="BTB"/>
    <property type="match status" value="1"/>
</dbReference>
<sequence length="251" mass="28151">MAQAKSVVDTIARCFDNGTYSDLTIKCHYRSWKVHRVVVCSQSTVLHAACMTGFKVIIQERSSFSSKSDPTQEQYTGVIDLDDDDPVAVEILLKYFYTGKYNEPIDEMKELRQQLQVQVLTYNLADKYDVLALMGLAAKRFKSTLNDGPTTVEYLSVISDVYAIPTSTNSLRVTATEHARANFRDMIQSDDSEVLRTTLQDIPEFAFDVLQLFANAPLIGRCYTCGPNQSAEPLQARCIKCSRGGISLTHY</sequence>
<dbReference type="OrthoDB" id="6359816at2759"/>
<dbReference type="AlphaFoldDB" id="A0A8H8R0C8"/>
<protein>
    <recommendedName>
        <fullName evidence="1">BTB domain-containing protein</fullName>
    </recommendedName>
</protein>
<dbReference type="RefSeq" id="XP_031003377.1">
    <property type="nucleotide sequence ID" value="XM_031151246.1"/>
</dbReference>
<dbReference type="InterPro" id="IPR000210">
    <property type="entry name" value="BTB/POZ_dom"/>
</dbReference>
<feature type="domain" description="BTB" evidence="1">
    <location>
        <begin position="21"/>
        <end position="105"/>
    </location>
</feature>
<dbReference type="Proteomes" id="UP000431533">
    <property type="component" value="Unassembled WGS sequence"/>
</dbReference>